<gene>
    <name evidence="3" type="ORF">RRG08_043922</name>
</gene>
<dbReference type="EMBL" id="JAWDGP010007489">
    <property type="protein sequence ID" value="KAK3715907.1"/>
    <property type="molecule type" value="Genomic_DNA"/>
</dbReference>
<feature type="compositionally biased region" description="Low complexity" evidence="2">
    <location>
        <begin position="791"/>
        <end position="802"/>
    </location>
</feature>
<protein>
    <submittedName>
        <fullName evidence="3">Uncharacterized protein</fullName>
    </submittedName>
</protein>
<feature type="compositionally biased region" description="Basic and acidic residues" evidence="2">
    <location>
        <begin position="884"/>
        <end position="895"/>
    </location>
</feature>
<feature type="compositionally biased region" description="Low complexity" evidence="2">
    <location>
        <begin position="1116"/>
        <end position="1126"/>
    </location>
</feature>
<organism evidence="3 4">
    <name type="scientific">Elysia crispata</name>
    <name type="common">lettuce slug</name>
    <dbReference type="NCBI Taxonomy" id="231223"/>
    <lineage>
        <taxon>Eukaryota</taxon>
        <taxon>Metazoa</taxon>
        <taxon>Spiralia</taxon>
        <taxon>Lophotrochozoa</taxon>
        <taxon>Mollusca</taxon>
        <taxon>Gastropoda</taxon>
        <taxon>Heterobranchia</taxon>
        <taxon>Euthyneura</taxon>
        <taxon>Panpulmonata</taxon>
        <taxon>Sacoglossa</taxon>
        <taxon>Placobranchoidea</taxon>
        <taxon>Plakobranchidae</taxon>
        <taxon>Elysia</taxon>
    </lineage>
</organism>
<dbReference type="PANTHER" id="PTHR37915">
    <property type="match status" value="1"/>
</dbReference>
<feature type="region of interest" description="Disordered" evidence="2">
    <location>
        <begin position="590"/>
        <end position="660"/>
    </location>
</feature>
<feature type="region of interest" description="Disordered" evidence="2">
    <location>
        <begin position="881"/>
        <end position="903"/>
    </location>
</feature>
<feature type="region of interest" description="Disordered" evidence="2">
    <location>
        <begin position="170"/>
        <end position="193"/>
    </location>
</feature>
<dbReference type="AlphaFoldDB" id="A0AAE1CMX6"/>
<evidence type="ECO:0000313" key="4">
    <source>
        <dbReference type="Proteomes" id="UP001283361"/>
    </source>
</evidence>
<feature type="compositionally biased region" description="Basic and acidic residues" evidence="2">
    <location>
        <begin position="93"/>
        <end position="105"/>
    </location>
</feature>
<feature type="compositionally biased region" description="Basic and acidic residues" evidence="2">
    <location>
        <begin position="590"/>
        <end position="600"/>
    </location>
</feature>
<feature type="region of interest" description="Disordered" evidence="2">
    <location>
        <begin position="1088"/>
        <end position="1138"/>
    </location>
</feature>
<feature type="region of interest" description="Disordered" evidence="2">
    <location>
        <begin position="82"/>
        <end position="158"/>
    </location>
</feature>
<dbReference type="Proteomes" id="UP001283361">
    <property type="component" value="Unassembled WGS sequence"/>
</dbReference>
<feature type="region of interest" description="Disordered" evidence="2">
    <location>
        <begin position="534"/>
        <end position="553"/>
    </location>
</feature>
<keyword evidence="1" id="KW-0175">Coiled coil</keyword>
<evidence type="ECO:0000313" key="3">
    <source>
        <dbReference type="EMBL" id="KAK3715907.1"/>
    </source>
</evidence>
<feature type="compositionally biased region" description="Low complexity" evidence="2">
    <location>
        <begin position="83"/>
        <end position="92"/>
    </location>
</feature>
<feature type="compositionally biased region" description="Low complexity" evidence="2">
    <location>
        <begin position="762"/>
        <end position="783"/>
    </location>
</feature>
<feature type="coiled-coil region" evidence="1">
    <location>
        <begin position="299"/>
        <end position="326"/>
    </location>
</feature>
<accession>A0AAE1CMX6</accession>
<evidence type="ECO:0000256" key="2">
    <source>
        <dbReference type="SAM" id="MobiDB-lite"/>
    </source>
</evidence>
<feature type="region of interest" description="Disordered" evidence="2">
    <location>
        <begin position="996"/>
        <end position="1020"/>
    </location>
</feature>
<feature type="compositionally biased region" description="Low complexity" evidence="2">
    <location>
        <begin position="537"/>
        <end position="549"/>
    </location>
</feature>
<feature type="compositionally biased region" description="Low complexity" evidence="2">
    <location>
        <begin position="999"/>
        <end position="1011"/>
    </location>
</feature>
<name>A0AAE1CMX6_9GAST</name>
<sequence length="1267" mass="135660">MATQLVQYMDLRLAIDNNPPAYEFGPGHIRPTHAPHTSFMRQEELAALRKELNQSQHDLVTLRIQQNTDTPSDAPRYLDLDSEASQQASRQSSKQESRPSTKDTRVSTTSKTGGGVKSKPGGRSPTRSKDGKSAGKSGGARSVCSRSRENSFASLTKDGDKEFAEIAIQDEGGDPASATVDEKSRTPATRLGRRSKSNLAPVLESDLDSAFDLFDDQAWASVPKDELSGRFAQFRRLSTNKLQELEDQLNLVTAKTRRKVATLKAQFQEHKGKWEAERKVLIEQVDQSIKLQGDAEKEADAAMTQLEDFITEQERLEQEEEQQRSEVLQASASLTPHSNVAMTPAHGRSANHTPTAGSPLPHQLGSPDPEGELQRLMQQTDDAKSARQGESCPASAVTRSSSGGSVLMGQGLLDITKPFKEPSPSPEQPSGENTSAPTPSHAEKRKSAKEGVEHHVEVTIVPAPMEVSEETLNEVGLRITPENGHVAPLQVGTPRGERAVESFVGSSGQPMPPSSSKTDDQRPAPVVLFMMPEKSQEQQLQVQEPQQAESDGSVHVQALIPPGLANITSGGHDTTSVLEVKVIPQREAEALEEKEKEREPTSSSFVSRGESSFVPDGAPAGDRNSGPPILQFQASSPRGETFSSPRITREATAPPRRSVSELSAPVFARLDLLAMMKGRARSAVVQKYTGKAAPSPLAAKKQDQLIGLQREGTEVSVMSEGVAPLTVRTPVGLDGIDIDVTTPRNIAKVQEMNARNGTSTSASVPAMEPEAAPAAEVAAPDAVVSEEADDAAPAPAHAPEVSVDVKKAASPVPLEKLSSEAKTRPTTVVAQTTMLRLSAQDHALSRSGTPFALKITNRNTGEVHVLTDVIQGTVAPYTTPEPQHLGDHSESKEVQSDGNTASTFLNPEGRLVVTEPISVRQAAQQGLIAVEILGDPATNNLSGSRAASGTDRARIGSATEAGTVTFGSTTTPRRSPIETPTRQVSFGASLGGLGMEAAPTLSPRSSTLSSSKFIPRRSKSSTDLHHLSVVMEGGSPPKEDAGLQLVGAQENALEMLKTMMSAEEQNLKPKQIQALESMRAAVKSSLRLKRSVSSSEEKKLIQENVGMDDRSKEILSPVSSRSTPSSAGKGKREKTSGVPLPEEELVARTLTVTALACQMAHEAFRLGVRPDSIFRTFSHMTPAAMLDMVDLLPTGKATSGGAVATGAHPIGRNARDTASARARREGLVTRETTLASVVSYLMHRQEWLLAFHEMCFCVVCTISEHIS</sequence>
<feature type="compositionally biased region" description="Low complexity" evidence="2">
    <location>
        <begin position="602"/>
        <end position="614"/>
    </location>
</feature>
<comment type="caution">
    <text evidence="3">The sequence shown here is derived from an EMBL/GenBank/DDBJ whole genome shotgun (WGS) entry which is preliminary data.</text>
</comment>
<feature type="region of interest" description="Disordered" evidence="2">
    <location>
        <begin position="751"/>
        <end position="807"/>
    </location>
</feature>
<proteinExistence type="predicted"/>
<feature type="region of interest" description="Disordered" evidence="2">
    <location>
        <begin position="502"/>
        <end position="521"/>
    </location>
</feature>
<feature type="region of interest" description="Disordered" evidence="2">
    <location>
        <begin position="334"/>
        <end position="453"/>
    </location>
</feature>
<dbReference type="PANTHER" id="PTHR37915:SF3">
    <property type="match status" value="1"/>
</dbReference>
<keyword evidence="4" id="KW-1185">Reference proteome</keyword>
<evidence type="ECO:0000256" key="1">
    <source>
        <dbReference type="SAM" id="Coils"/>
    </source>
</evidence>
<feature type="compositionally biased region" description="Polar residues" evidence="2">
    <location>
        <begin position="632"/>
        <end position="646"/>
    </location>
</feature>
<feature type="compositionally biased region" description="Basic and acidic residues" evidence="2">
    <location>
        <begin position="1095"/>
        <end position="1113"/>
    </location>
</feature>
<reference evidence="3" key="1">
    <citation type="journal article" date="2023" name="G3 (Bethesda)">
        <title>A reference genome for the long-term kleptoplast-retaining sea slug Elysia crispata morphotype clarki.</title>
        <authorList>
            <person name="Eastman K.E."/>
            <person name="Pendleton A.L."/>
            <person name="Shaikh M.A."/>
            <person name="Suttiyut T."/>
            <person name="Ogas R."/>
            <person name="Tomko P."/>
            <person name="Gavelis G."/>
            <person name="Widhalm J.R."/>
            <person name="Wisecaver J.H."/>
        </authorList>
    </citation>
    <scope>NUCLEOTIDE SEQUENCE</scope>
    <source>
        <strain evidence="3">ECLA1</strain>
    </source>
</reference>